<proteinExistence type="predicted"/>
<comment type="caution">
    <text evidence="1">The sequence shown here is derived from an EMBL/GenBank/DDBJ whole genome shotgun (WGS) entry which is preliminary data.</text>
</comment>
<organism evidence="1 2">
    <name type="scientific">Protopolystoma xenopodis</name>
    <dbReference type="NCBI Taxonomy" id="117903"/>
    <lineage>
        <taxon>Eukaryota</taxon>
        <taxon>Metazoa</taxon>
        <taxon>Spiralia</taxon>
        <taxon>Lophotrochozoa</taxon>
        <taxon>Platyhelminthes</taxon>
        <taxon>Monogenea</taxon>
        <taxon>Polyopisthocotylea</taxon>
        <taxon>Polystomatidea</taxon>
        <taxon>Polystomatidae</taxon>
        <taxon>Protopolystoma</taxon>
    </lineage>
</organism>
<evidence type="ECO:0000313" key="2">
    <source>
        <dbReference type="Proteomes" id="UP000784294"/>
    </source>
</evidence>
<name>A0A3S5A497_9PLAT</name>
<dbReference type="Proteomes" id="UP000784294">
    <property type="component" value="Unassembled WGS sequence"/>
</dbReference>
<gene>
    <name evidence="1" type="ORF">PXEA_LOCUS20705</name>
</gene>
<dbReference type="EMBL" id="CAAALY010086008">
    <property type="protein sequence ID" value="VEL27265.1"/>
    <property type="molecule type" value="Genomic_DNA"/>
</dbReference>
<protein>
    <submittedName>
        <fullName evidence="1">Uncharacterized protein</fullName>
    </submittedName>
</protein>
<keyword evidence="2" id="KW-1185">Reference proteome</keyword>
<dbReference type="AlphaFoldDB" id="A0A3S5A497"/>
<accession>A0A3S5A497</accession>
<sequence length="105" mass="12045">MRLIGRVITPFSVKTPELIDLDERNRLPAVPEAQLLEATQRTPKEAWQNVKAPFGKVVKQAPDHVGLRPTKMRPLRRFLHSWNRGRLIGRGVNISFFLSLHTTLL</sequence>
<reference evidence="1" key="1">
    <citation type="submission" date="2018-11" db="EMBL/GenBank/DDBJ databases">
        <authorList>
            <consortium name="Pathogen Informatics"/>
        </authorList>
    </citation>
    <scope>NUCLEOTIDE SEQUENCE</scope>
</reference>
<evidence type="ECO:0000313" key="1">
    <source>
        <dbReference type="EMBL" id="VEL27265.1"/>
    </source>
</evidence>